<evidence type="ECO:0000313" key="1">
    <source>
        <dbReference type="EMBL" id="OXU21561.1"/>
    </source>
</evidence>
<dbReference type="AlphaFoldDB" id="A0A232ET79"/>
<name>A0A232ET79_9HYME</name>
<gene>
    <name evidence="1" type="ORF">TSAR_012091</name>
</gene>
<dbReference type="EMBL" id="NNAY01002314">
    <property type="protein sequence ID" value="OXU21561.1"/>
    <property type="molecule type" value="Genomic_DNA"/>
</dbReference>
<organism evidence="1 2">
    <name type="scientific">Trichomalopsis sarcophagae</name>
    <dbReference type="NCBI Taxonomy" id="543379"/>
    <lineage>
        <taxon>Eukaryota</taxon>
        <taxon>Metazoa</taxon>
        <taxon>Ecdysozoa</taxon>
        <taxon>Arthropoda</taxon>
        <taxon>Hexapoda</taxon>
        <taxon>Insecta</taxon>
        <taxon>Pterygota</taxon>
        <taxon>Neoptera</taxon>
        <taxon>Endopterygota</taxon>
        <taxon>Hymenoptera</taxon>
        <taxon>Apocrita</taxon>
        <taxon>Proctotrupomorpha</taxon>
        <taxon>Chalcidoidea</taxon>
        <taxon>Pteromalidae</taxon>
        <taxon>Pteromalinae</taxon>
        <taxon>Trichomalopsis</taxon>
    </lineage>
</organism>
<sequence>MALRIIGVTRVRYMLHVREFFRHREARGVVSFSRTTRLFLPFVID</sequence>
<keyword evidence="2" id="KW-1185">Reference proteome</keyword>
<evidence type="ECO:0000313" key="2">
    <source>
        <dbReference type="Proteomes" id="UP000215335"/>
    </source>
</evidence>
<reference evidence="1 2" key="1">
    <citation type="journal article" date="2017" name="Curr. Biol.">
        <title>The Evolution of Venom by Co-option of Single-Copy Genes.</title>
        <authorList>
            <person name="Martinson E.O."/>
            <person name="Mrinalini"/>
            <person name="Kelkar Y.D."/>
            <person name="Chang C.H."/>
            <person name="Werren J.H."/>
        </authorList>
    </citation>
    <scope>NUCLEOTIDE SEQUENCE [LARGE SCALE GENOMIC DNA]</scope>
    <source>
        <strain evidence="1 2">Alberta</strain>
        <tissue evidence="1">Whole body</tissue>
    </source>
</reference>
<accession>A0A232ET79</accession>
<protein>
    <submittedName>
        <fullName evidence="1">Uncharacterized protein</fullName>
    </submittedName>
</protein>
<dbReference type="Proteomes" id="UP000215335">
    <property type="component" value="Unassembled WGS sequence"/>
</dbReference>
<comment type="caution">
    <text evidence="1">The sequence shown here is derived from an EMBL/GenBank/DDBJ whole genome shotgun (WGS) entry which is preliminary data.</text>
</comment>
<proteinExistence type="predicted"/>